<dbReference type="PANTHER" id="PTHR31051:SF1">
    <property type="entry name" value="PROTEASOME ASSEMBLY CHAPERONE 3"/>
    <property type="match status" value="1"/>
</dbReference>
<gene>
    <name evidence="1" type="ORF">N8I77_008946</name>
</gene>
<dbReference type="GO" id="GO:0043248">
    <property type="term" value="P:proteasome assembly"/>
    <property type="evidence" value="ECO:0007669"/>
    <property type="project" value="InterPro"/>
</dbReference>
<comment type="caution">
    <text evidence="1">The sequence shown here is derived from an EMBL/GenBank/DDBJ whole genome shotgun (WGS) entry which is preliminary data.</text>
</comment>
<evidence type="ECO:0000313" key="1">
    <source>
        <dbReference type="EMBL" id="KAK2602411.1"/>
    </source>
</evidence>
<organism evidence="1 2">
    <name type="scientific">Phomopsis amygdali</name>
    <name type="common">Fusicoccum amygdali</name>
    <dbReference type="NCBI Taxonomy" id="1214568"/>
    <lineage>
        <taxon>Eukaryota</taxon>
        <taxon>Fungi</taxon>
        <taxon>Dikarya</taxon>
        <taxon>Ascomycota</taxon>
        <taxon>Pezizomycotina</taxon>
        <taxon>Sordariomycetes</taxon>
        <taxon>Sordariomycetidae</taxon>
        <taxon>Diaporthales</taxon>
        <taxon>Diaporthaceae</taxon>
        <taxon>Diaporthe</taxon>
    </lineage>
</organism>
<evidence type="ECO:0008006" key="3">
    <source>
        <dbReference type="Google" id="ProtNLM"/>
    </source>
</evidence>
<evidence type="ECO:0000313" key="2">
    <source>
        <dbReference type="Proteomes" id="UP001265746"/>
    </source>
</evidence>
<dbReference type="Gene3D" id="3.30.230.90">
    <property type="match status" value="1"/>
</dbReference>
<dbReference type="InterPro" id="IPR018788">
    <property type="entry name" value="Proteasome_assmbl_chp_3"/>
</dbReference>
<sequence>MMASSASIDIREEPFPAPSKLANGTVNGVPTQVSCTNFADRILLTISQEGRLSQWVQVPLSAPSPALVDMAMPRAELSALPSLHLTPKTLLGGGGQDRETVGQLYAAQIASHLALRNPDDRRTLVVGLGFTKFDDQSREAFFDVLELVTQAL</sequence>
<keyword evidence="2" id="KW-1185">Reference proteome</keyword>
<reference evidence="1" key="1">
    <citation type="submission" date="2023-06" db="EMBL/GenBank/DDBJ databases">
        <authorList>
            <person name="Noh H."/>
        </authorList>
    </citation>
    <scope>NUCLEOTIDE SEQUENCE</scope>
    <source>
        <strain evidence="1">DUCC20226</strain>
    </source>
</reference>
<dbReference type="Proteomes" id="UP001265746">
    <property type="component" value="Unassembled WGS sequence"/>
</dbReference>
<proteinExistence type="predicted"/>
<protein>
    <recommendedName>
        <fullName evidence="3">Proteasome assembly chaperone 3</fullName>
    </recommendedName>
</protein>
<dbReference type="InterPro" id="IPR053720">
    <property type="entry name" value="Psm_Assembly_Chaperone"/>
</dbReference>
<name>A0AAD9S8M1_PHOAM</name>
<dbReference type="AlphaFoldDB" id="A0AAD9S8M1"/>
<accession>A0AAD9S8M1</accession>
<dbReference type="PANTHER" id="PTHR31051">
    <property type="entry name" value="PROTEASOME ASSEMBLY CHAPERONE 3"/>
    <property type="match status" value="1"/>
</dbReference>
<dbReference type="EMBL" id="JAUJFL010000005">
    <property type="protein sequence ID" value="KAK2602411.1"/>
    <property type="molecule type" value="Genomic_DNA"/>
</dbReference>